<dbReference type="Proteomes" id="UP001164390">
    <property type="component" value="Chromosome"/>
</dbReference>
<dbReference type="InterPro" id="IPR013216">
    <property type="entry name" value="Methyltransf_11"/>
</dbReference>
<reference evidence="2" key="1">
    <citation type="submission" date="2022-01" db="EMBL/GenBank/DDBJ databases">
        <title>Nocardioidaceae gen. sp. A5X3R13.</title>
        <authorList>
            <person name="Lopez Marin M.A."/>
            <person name="Uhlik O."/>
        </authorList>
    </citation>
    <scope>NUCLEOTIDE SEQUENCE</scope>
    <source>
        <strain evidence="2">A5X3R13</strain>
    </source>
</reference>
<keyword evidence="3" id="KW-1185">Reference proteome</keyword>
<dbReference type="GO" id="GO:0032259">
    <property type="term" value="P:methylation"/>
    <property type="evidence" value="ECO:0007669"/>
    <property type="project" value="UniProtKB-KW"/>
</dbReference>
<feature type="domain" description="Methyltransferase type 11" evidence="1">
    <location>
        <begin position="51"/>
        <end position="145"/>
    </location>
</feature>
<dbReference type="Pfam" id="PF08241">
    <property type="entry name" value="Methyltransf_11"/>
    <property type="match status" value="1"/>
</dbReference>
<evidence type="ECO:0000313" key="3">
    <source>
        <dbReference type="Proteomes" id="UP001164390"/>
    </source>
</evidence>
<sequence length="199" mass="21482">MPGRAAPSYWSRLAGTYDEEADHGLRPADVREAWRKRMVEWLPDARSDVADLGCGTGSLSLLAAELGHRVTGVDFADAMIERAQEKAYDAGVKVRFVVGDAATPPLVPGSIDVVLVRHVLWALPDPAAAVVRWYDALRPGGRFVLVEGSWSTGAGLESGAVVDLLAPHAGDVVAERLDDPALWGEEIDDERYVVRAVRT</sequence>
<keyword evidence="2" id="KW-0489">Methyltransferase</keyword>
<organism evidence="2 3">
    <name type="scientific">Solicola gregarius</name>
    <dbReference type="NCBI Taxonomy" id="2908642"/>
    <lineage>
        <taxon>Bacteria</taxon>
        <taxon>Bacillati</taxon>
        <taxon>Actinomycetota</taxon>
        <taxon>Actinomycetes</taxon>
        <taxon>Propionibacteriales</taxon>
        <taxon>Nocardioidaceae</taxon>
        <taxon>Solicola</taxon>
    </lineage>
</organism>
<evidence type="ECO:0000313" key="2">
    <source>
        <dbReference type="EMBL" id="UYM04153.1"/>
    </source>
</evidence>
<protein>
    <submittedName>
        <fullName evidence="2">Class I SAM-dependent methyltransferase</fullName>
    </submittedName>
</protein>
<dbReference type="InterPro" id="IPR029063">
    <property type="entry name" value="SAM-dependent_MTases_sf"/>
</dbReference>
<dbReference type="SUPFAM" id="SSF53335">
    <property type="entry name" value="S-adenosyl-L-methionine-dependent methyltransferases"/>
    <property type="match status" value="1"/>
</dbReference>
<name>A0AA46YKP5_9ACTN</name>
<gene>
    <name evidence="2" type="ORF">L0C25_16605</name>
</gene>
<keyword evidence="2" id="KW-0808">Transferase</keyword>
<evidence type="ECO:0000259" key="1">
    <source>
        <dbReference type="Pfam" id="PF08241"/>
    </source>
</evidence>
<accession>A0AA46YKP5</accession>
<dbReference type="PANTHER" id="PTHR43861">
    <property type="entry name" value="TRANS-ACONITATE 2-METHYLTRANSFERASE-RELATED"/>
    <property type="match status" value="1"/>
</dbReference>
<dbReference type="AlphaFoldDB" id="A0AA46YKP5"/>
<dbReference type="EMBL" id="CP094970">
    <property type="protein sequence ID" value="UYM04153.1"/>
    <property type="molecule type" value="Genomic_DNA"/>
</dbReference>
<dbReference type="GO" id="GO:0008757">
    <property type="term" value="F:S-adenosylmethionine-dependent methyltransferase activity"/>
    <property type="evidence" value="ECO:0007669"/>
    <property type="project" value="InterPro"/>
</dbReference>
<dbReference type="RefSeq" id="WP_271632812.1">
    <property type="nucleotide sequence ID" value="NZ_CP094970.1"/>
</dbReference>
<dbReference type="CDD" id="cd02440">
    <property type="entry name" value="AdoMet_MTases"/>
    <property type="match status" value="1"/>
</dbReference>
<dbReference type="Gene3D" id="3.40.50.150">
    <property type="entry name" value="Vaccinia Virus protein VP39"/>
    <property type="match status" value="1"/>
</dbReference>
<proteinExistence type="predicted"/>
<dbReference type="KEGG" id="sgrg:L0C25_16605"/>